<evidence type="ECO:0008006" key="4">
    <source>
        <dbReference type="Google" id="ProtNLM"/>
    </source>
</evidence>
<organism evidence="2 3">
    <name type="scientific">Prauserella cavernicola</name>
    <dbReference type="NCBI Taxonomy" id="2800127"/>
    <lineage>
        <taxon>Bacteria</taxon>
        <taxon>Bacillati</taxon>
        <taxon>Actinomycetota</taxon>
        <taxon>Actinomycetes</taxon>
        <taxon>Pseudonocardiales</taxon>
        <taxon>Pseudonocardiaceae</taxon>
        <taxon>Prauserella</taxon>
    </lineage>
</organism>
<evidence type="ECO:0000313" key="3">
    <source>
        <dbReference type="Proteomes" id="UP000635245"/>
    </source>
</evidence>
<keyword evidence="1" id="KW-0732">Signal</keyword>
<feature type="signal peptide" evidence="1">
    <location>
        <begin position="1"/>
        <end position="21"/>
    </location>
</feature>
<sequence length="166" mass="16462">MRALPLLALLLVAGCGASAGAGPGACTAIGAPAGISVTVAPGSVAGEATAATLETCWAQSCRSSRVMLHPTTEAVDTGCTGDRPEDVCSAEVRETGEKDGFADVPGLPEQQVRVTLTITGADGGELTRQTLDLTPGPVYPNGKDCGVAGPQAQLDVAADGTVRTGT</sequence>
<comment type="caution">
    <text evidence="2">The sequence shown here is derived from an EMBL/GenBank/DDBJ whole genome shotgun (WGS) entry which is preliminary data.</text>
</comment>
<reference evidence="2" key="1">
    <citation type="submission" date="2020-12" db="EMBL/GenBank/DDBJ databases">
        <title>Prauserella sp. ASG 168, a novel actinomycete isolated from cave rock.</title>
        <authorList>
            <person name="Suriyachadkun C."/>
        </authorList>
    </citation>
    <scope>NUCLEOTIDE SEQUENCE</scope>
    <source>
        <strain evidence="2">ASG 168</strain>
    </source>
</reference>
<evidence type="ECO:0000256" key="1">
    <source>
        <dbReference type="SAM" id="SignalP"/>
    </source>
</evidence>
<feature type="chain" id="PRO_5038766279" description="Secreted protein" evidence="1">
    <location>
        <begin position="22"/>
        <end position="166"/>
    </location>
</feature>
<evidence type="ECO:0000313" key="2">
    <source>
        <dbReference type="EMBL" id="MBK1784976.1"/>
    </source>
</evidence>
<gene>
    <name evidence="2" type="ORF">JHE00_11620</name>
</gene>
<dbReference type="RefSeq" id="WP_200317764.1">
    <property type="nucleotide sequence ID" value="NZ_JAENJH010000002.1"/>
</dbReference>
<accession>A0A934V282</accession>
<dbReference type="EMBL" id="JAENJH010000002">
    <property type="protein sequence ID" value="MBK1784976.1"/>
    <property type="molecule type" value="Genomic_DNA"/>
</dbReference>
<protein>
    <recommendedName>
        <fullName evidence="4">Secreted protein</fullName>
    </recommendedName>
</protein>
<dbReference type="Proteomes" id="UP000635245">
    <property type="component" value="Unassembled WGS sequence"/>
</dbReference>
<dbReference type="PROSITE" id="PS51257">
    <property type="entry name" value="PROKAR_LIPOPROTEIN"/>
    <property type="match status" value="1"/>
</dbReference>
<name>A0A934V282_9PSEU</name>
<proteinExistence type="predicted"/>
<keyword evidence="3" id="KW-1185">Reference proteome</keyword>
<dbReference type="AlphaFoldDB" id="A0A934V282"/>